<protein>
    <submittedName>
        <fullName evidence="2">Uncharacterized protein</fullName>
    </submittedName>
</protein>
<evidence type="ECO:0000256" key="1">
    <source>
        <dbReference type="SAM" id="MobiDB-lite"/>
    </source>
</evidence>
<dbReference type="EMBL" id="CP028843">
    <property type="protein sequence ID" value="AWB24322.1"/>
    <property type="molecule type" value="Genomic_DNA"/>
</dbReference>
<proteinExistence type="predicted"/>
<keyword evidence="3" id="KW-1185">Reference proteome</keyword>
<dbReference type="KEGG" id="mee:DA075_28470"/>
<dbReference type="AlphaFoldDB" id="A0A2R4WRZ4"/>
<feature type="region of interest" description="Disordered" evidence="1">
    <location>
        <begin position="108"/>
        <end position="135"/>
    </location>
</feature>
<gene>
    <name evidence="2" type="ORF">DA075_28470</name>
</gene>
<dbReference type="Proteomes" id="UP000244755">
    <property type="component" value="Chromosome 1"/>
</dbReference>
<name>A0A2R4WRZ4_9HYPH</name>
<organism evidence="2 3">
    <name type="scientific">Methylobacterium currus</name>
    <dbReference type="NCBI Taxonomy" id="2051553"/>
    <lineage>
        <taxon>Bacteria</taxon>
        <taxon>Pseudomonadati</taxon>
        <taxon>Pseudomonadota</taxon>
        <taxon>Alphaproteobacteria</taxon>
        <taxon>Hyphomicrobiales</taxon>
        <taxon>Methylobacteriaceae</taxon>
        <taxon>Methylobacterium</taxon>
    </lineage>
</organism>
<feature type="compositionally biased region" description="Basic and acidic residues" evidence="1">
    <location>
        <begin position="126"/>
        <end position="135"/>
    </location>
</feature>
<sequence length="135" mass="14892">MGTFWHKPGWTAADRDADGEIRADALRPGIYCEDQAALAQLRRGARVRSREMTATPSGWLLDGQAVFLCTPELAAMFRATATKGPPPASEPEWVAGIAADARAFAARLDRQRPYPSTDKVTRQQRRAAERARSRP</sequence>
<evidence type="ECO:0000313" key="2">
    <source>
        <dbReference type="EMBL" id="AWB24322.1"/>
    </source>
</evidence>
<dbReference type="RefSeq" id="WP_099956062.1">
    <property type="nucleotide sequence ID" value="NZ_CP028843.1"/>
</dbReference>
<reference evidence="2 3" key="1">
    <citation type="submission" date="2018-04" db="EMBL/GenBank/DDBJ databases">
        <title>Methylobacterium sp. PR1016A genome.</title>
        <authorList>
            <person name="Park W."/>
        </authorList>
    </citation>
    <scope>NUCLEOTIDE SEQUENCE [LARGE SCALE GENOMIC DNA]</scope>
    <source>
        <strain evidence="2 3">PR1016A</strain>
    </source>
</reference>
<evidence type="ECO:0000313" key="3">
    <source>
        <dbReference type="Proteomes" id="UP000244755"/>
    </source>
</evidence>
<accession>A0A2R4WRZ4</accession>